<dbReference type="RefSeq" id="WP_159408247.1">
    <property type="nucleotide sequence ID" value="NZ_CP034292.1"/>
</dbReference>
<protein>
    <submittedName>
        <fullName evidence="1">Uncharacterized protein</fullName>
    </submittedName>
</protein>
<name>A0AA47LA30_VIBPH</name>
<dbReference type="EMBL" id="CP114198">
    <property type="protein sequence ID" value="WAT93955.1"/>
    <property type="molecule type" value="Genomic_DNA"/>
</dbReference>
<dbReference type="Proteomes" id="UP001156560">
    <property type="component" value="Plasmid pHLC"/>
</dbReference>
<dbReference type="AlphaFoldDB" id="A0AA47LA30"/>
<accession>A0AA47LA30</accession>
<gene>
    <name evidence="1" type="ORF">O1Q84_27285</name>
</gene>
<evidence type="ECO:0000313" key="1">
    <source>
        <dbReference type="EMBL" id="WAT93955.1"/>
    </source>
</evidence>
<geneLocation type="plasmid" evidence="1 2">
    <name>pHLC</name>
</geneLocation>
<reference evidence="1" key="1">
    <citation type="submission" date="2022-12" db="EMBL/GenBank/DDBJ databases">
        <title>Vibrio parahaemolyticus become highly virulent by producing novel Tc toxins.</title>
        <authorList>
            <person name="Yang F."/>
            <person name="You Y."/>
            <person name="Lai Q."/>
            <person name="Xu L."/>
            <person name="Li F."/>
        </authorList>
    </citation>
    <scope>NUCLEOTIDE SEQUENCE</scope>
    <source>
        <strain evidence="1">Vp-HL-202005</strain>
        <plasmid evidence="1">pHLC</plasmid>
    </source>
</reference>
<organism evidence="1 2">
    <name type="scientific">Vibrio parahaemolyticus</name>
    <dbReference type="NCBI Taxonomy" id="670"/>
    <lineage>
        <taxon>Bacteria</taxon>
        <taxon>Pseudomonadati</taxon>
        <taxon>Pseudomonadota</taxon>
        <taxon>Gammaproteobacteria</taxon>
        <taxon>Vibrionales</taxon>
        <taxon>Vibrionaceae</taxon>
        <taxon>Vibrio</taxon>
    </lineage>
</organism>
<sequence>MTQMSRTEFKELYRSRKDFVPPRNKKRADARRQIEIINELRELGLSPKRDASMSSH</sequence>
<keyword evidence="1" id="KW-0614">Plasmid</keyword>
<evidence type="ECO:0000313" key="2">
    <source>
        <dbReference type="Proteomes" id="UP001156560"/>
    </source>
</evidence>
<proteinExistence type="predicted"/>